<protein>
    <submittedName>
        <fullName evidence="2">Uncharacterized protein</fullName>
    </submittedName>
</protein>
<name>A0A158L5W0_9BURK</name>
<feature type="region of interest" description="Disordered" evidence="1">
    <location>
        <begin position="31"/>
        <end position="52"/>
    </location>
</feature>
<dbReference type="EMBL" id="FCOM02000126">
    <property type="protein sequence ID" value="SAL88353.1"/>
    <property type="molecule type" value="Genomic_DNA"/>
</dbReference>
<accession>A0A158L5W0</accession>
<sequence length="52" mass="5932">MTREPLHERKGCPRGQATGAFLMPNVALHSSQVPQRFHRPPYVDGSVRQNEF</sequence>
<evidence type="ECO:0000313" key="2">
    <source>
        <dbReference type="EMBL" id="SAL88353.1"/>
    </source>
</evidence>
<keyword evidence="3" id="KW-1185">Reference proteome</keyword>
<evidence type="ECO:0000256" key="1">
    <source>
        <dbReference type="SAM" id="MobiDB-lite"/>
    </source>
</evidence>
<gene>
    <name evidence="2" type="ORF">AWB74_08523</name>
</gene>
<proteinExistence type="predicted"/>
<dbReference type="Proteomes" id="UP000055019">
    <property type="component" value="Unassembled WGS sequence"/>
</dbReference>
<dbReference type="RefSeq" id="WP_160110396.1">
    <property type="nucleotide sequence ID" value="NZ_FCOM02000126.1"/>
</dbReference>
<evidence type="ECO:0000313" key="3">
    <source>
        <dbReference type="Proteomes" id="UP000055019"/>
    </source>
</evidence>
<organism evidence="2 3">
    <name type="scientific">Caballeronia arvi</name>
    <dbReference type="NCBI Taxonomy" id="1777135"/>
    <lineage>
        <taxon>Bacteria</taxon>
        <taxon>Pseudomonadati</taxon>
        <taxon>Pseudomonadota</taxon>
        <taxon>Betaproteobacteria</taxon>
        <taxon>Burkholderiales</taxon>
        <taxon>Burkholderiaceae</taxon>
        <taxon>Caballeronia</taxon>
    </lineage>
</organism>
<dbReference type="AlphaFoldDB" id="A0A158L5W0"/>
<comment type="caution">
    <text evidence="2">The sequence shown here is derived from an EMBL/GenBank/DDBJ whole genome shotgun (WGS) entry which is preliminary data.</text>
</comment>
<reference evidence="2" key="1">
    <citation type="submission" date="2016-01" db="EMBL/GenBank/DDBJ databases">
        <authorList>
            <person name="Peeters C."/>
        </authorList>
    </citation>
    <scope>NUCLEOTIDE SEQUENCE [LARGE SCALE GENOMIC DNA]</scope>
    <source>
        <strain evidence="2">LMG 29317</strain>
    </source>
</reference>